<feature type="compositionally biased region" description="Basic and acidic residues" evidence="1">
    <location>
        <begin position="217"/>
        <end position="236"/>
    </location>
</feature>
<protein>
    <submittedName>
        <fullName evidence="2">Uncharacterized protein</fullName>
    </submittedName>
</protein>
<organism evidence="2 3">
    <name type="scientific">Cylindrotheca closterium</name>
    <dbReference type="NCBI Taxonomy" id="2856"/>
    <lineage>
        <taxon>Eukaryota</taxon>
        <taxon>Sar</taxon>
        <taxon>Stramenopiles</taxon>
        <taxon>Ochrophyta</taxon>
        <taxon>Bacillariophyta</taxon>
        <taxon>Bacillariophyceae</taxon>
        <taxon>Bacillariophycidae</taxon>
        <taxon>Bacillariales</taxon>
        <taxon>Bacillariaceae</taxon>
        <taxon>Cylindrotheca</taxon>
    </lineage>
</organism>
<feature type="compositionally biased region" description="Basic residues" evidence="1">
    <location>
        <begin position="143"/>
        <end position="153"/>
    </location>
</feature>
<name>A0AAD2G2H5_9STRA</name>
<reference evidence="2" key="1">
    <citation type="submission" date="2023-08" db="EMBL/GenBank/DDBJ databases">
        <authorList>
            <person name="Audoor S."/>
            <person name="Bilcke G."/>
        </authorList>
    </citation>
    <scope>NUCLEOTIDE SEQUENCE</scope>
</reference>
<evidence type="ECO:0000256" key="1">
    <source>
        <dbReference type="SAM" id="MobiDB-lite"/>
    </source>
</evidence>
<dbReference type="AlphaFoldDB" id="A0AAD2G2H5"/>
<dbReference type="Proteomes" id="UP001295423">
    <property type="component" value="Unassembled WGS sequence"/>
</dbReference>
<keyword evidence="3" id="KW-1185">Reference proteome</keyword>
<proteinExistence type="predicted"/>
<accession>A0AAD2G2H5</accession>
<gene>
    <name evidence="2" type="ORF">CYCCA115_LOCUS18591</name>
</gene>
<dbReference type="EMBL" id="CAKOGP040002047">
    <property type="protein sequence ID" value="CAJ1960175.1"/>
    <property type="molecule type" value="Genomic_DNA"/>
</dbReference>
<evidence type="ECO:0000313" key="2">
    <source>
        <dbReference type="EMBL" id="CAJ1960175.1"/>
    </source>
</evidence>
<comment type="caution">
    <text evidence="2">The sequence shown here is derived from an EMBL/GenBank/DDBJ whole genome shotgun (WGS) entry which is preliminary data.</text>
</comment>
<evidence type="ECO:0000313" key="3">
    <source>
        <dbReference type="Proteomes" id="UP001295423"/>
    </source>
</evidence>
<feature type="region of interest" description="Disordered" evidence="1">
    <location>
        <begin position="139"/>
        <end position="172"/>
    </location>
</feature>
<sequence>MVDRTRVTLYQTESNLGNYQTTSISKLYALNNNILAGFESHYQNGLLEVAFYLGLKFADSALIQIPKHGYFYSSKHKNERSQSSTDSIRVTQLLQQIVALEPERLAKECHKVERLHYLAREQFERLDTYEKKRAAVERDLYHQQRKGGSHRGKASSLNKTPKHRKSRSRLSSDQDCMSSTLLACGDSFSSIFCPSVASSTSEAAMAIREEFTGKKKKEELNKSFPDAHKIRPEKGSSKSTRFPDGGKREGISSFPTNPGVSKRSFPSDAAIAQPGLFPASPAKPVLERKESDYIPPPPPEHHRTQSDLDLERALFLSGLQVLQDKKRAQNGGNFGQEDEVKLEILREELRDMPPVPVGPPGAKKRQASGVTTELFTNFMQQDFEQLYKKGRVRITQMSTYQGKNPLSTNGCAVIAPLMCIHHFVNESSIPDHGLPDRVVEEVLDDETPNLLPMIRRKLGLVDSAFLIPSDAHEALMQEDLLSEKQFRNVLGGNILDESHLIPLVEELSKIGEKKIGATFFFHEHVVSILQLRQDERTVWFDLIDTLPHEETLLRGPSKWASSRNHGDDSKISNDDSYRILSDFSDVDLAAGVVVDDVPDQEPAARIRCLDAEALRIALQWYACSVFSMEDATYIDTYQWDDNLADFDPRVFQAFIWSQA</sequence>
<feature type="region of interest" description="Disordered" evidence="1">
    <location>
        <begin position="217"/>
        <end position="306"/>
    </location>
</feature>